<keyword evidence="2" id="KW-0677">Repeat</keyword>
<evidence type="ECO:0008006" key="9">
    <source>
        <dbReference type="Google" id="ProtNLM"/>
    </source>
</evidence>
<dbReference type="PROSITE" id="PS50294">
    <property type="entry name" value="WD_REPEATS_REGION"/>
    <property type="match status" value="1"/>
</dbReference>
<dbReference type="OrthoDB" id="26681at2759"/>
<dbReference type="InterPro" id="IPR001680">
    <property type="entry name" value="WD40_rpt"/>
</dbReference>
<feature type="domain" description="BEACH" evidence="5">
    <location>
        <begin position="1385"/>
        <end position="1675"/>
    </location>
</feature>
<evidence type="ECO:0000256" key="2">
    <source>
        <dbReference type="ARBA" id="ARBA00022737"/>
    </source>
</evidence>
<proteinExistence type="predicted"/>
<protein>
    <recommendedName>
        <fullName evidence="9">BEACH domain-containing protein</fullName>
    </recommendedName>
</protein>
<dbReference type="Gene3D" id="2.130.10.10">
    <property type="entry name" value="YVTN repeat-like/Quinoprotein amine dehydrogenase"/>
    <property type="match status" value="1"/>
</dbReference>
<dbReference type="FunFam" id="1.10.1540.10:FF:000001">
    <property type="entry name" value="neurobeachin isoform X1"/>
    <property type="match status" value="1"/>
</dbReference>
<evidence type="ECO:0000259" key="6">
    <source>
        <dbReference type="PROSITE" id="PS51783"/>
    </source>
</evidence>
<evidence type="ECO:0000256" key="4">
    <source>
        <dbReference type="SAM" id="MobiDB-lite"/>
    </source>
</evidence>
<comment type="caution">
    <text evidence="7">The sequence shown here is derived from an EMBL/GenBank/DDBJ whole genome shotgun (WGS) entry which is preliminary data.</text>
</comment>
<gene>
    <name evidence="7" type="ORF">TCAL_10775</name>
</gene>
<dbReference type="InterPro" id="IPR036372">
    <property type="entry name" value="BEACH_dom_sf"/>
</dbReference>
<keyword evidence="8" id="KW-1185">Reference proteome</keyword>
<dbReference type="PROSITE" id="PS51783">
    <property type="entry name" value="PH_BEACH"/>
    <property type="match status" value="1"/>
</dbReference>
<dbReference type="SMART" id="SM00320">
    <property type="entry name" value="WD40"/>
    <property type="match status" value="4"/>
</dbReference>
<feature type="domain" description="BEACH-type PH" evidence="6">
    <location>
        <begin position="1278"/>
        <end position="1381"/>
    </location>
</feature>
<accession>A0A553NF80</accession>
<dbReference type="SUPFAM" id="SSF50978">
    <property type="entry name" value="WD40 repeat-like"/>
    <property type="match status" value="1"/>
</dbReference>
<dbReference type="InterPro" id="IPR036322">
    <property type="entry name" value="WD40_repeat_dom_sf"/>
</dbReference>
<dbReference type="Pfam" id="PF00400">
    <property type="entry name" value="WD40"/>
    <property type="match status" value="1"/>
</dbReference>
<reference evidence="7 8" key="1">
    <citation type="journal article" date="2018" name="Nat. Ecol. Evol.">
        <title>Genomic signatures of mitonuclear coevolution across populations of Tigriopus californicus.</title>
        <authorList>
            <person name="Barreto F.S."/>
            <person name="Watson E.T."/>
            <person name="Lima T.G."/>
            <person name="Willett C.S."/>
            <person name="Edmands S."/>
            <person name="Li W."/>
            <person name="Burton R.S."/>
        </authorList>
    </citation>
    <scope>NUCLEOTIDE SEQUENCE [LARGE SCALE GENOMIC DNA]</scope>
    <source>
        <strain evidence="7 8">San Diego</strain>
    </source>
</reference>
<dbReference type="PANTHER" id="PTHR13743:SF86">
    <property type="entry name" value="LYSOSOMAL-TRAFFICKING REGULATOR"/>
    <property type="match status" value="1"/>
</dbReference>
<dbReference type="PANTHER" id="PTHR13743">
    <property type="entry name" value="BEIGE/BEACH-RELATED"/>
    <property type="match status" value="1"/>
</dbReference>
<feature type="region of interest" description="Disordered" evidence="4">
    <location>
        <begin position="488"/>
        <end position="530"/>
    </location>
</feature>
<dbReference type="InterPro" id="IPR015943">
    <property type="entry name" value="WD40/YVTN_repeat-like_dom_sf"/>
</dbReference>
<name>A0A553NF80_TIGCA</name>
<feature type="compositionally biased region" description="Polar residues" evidence="4">
    <location>
        <begin position="515"/>
        <end position="527"/>
    </location>
</feature>
<dbReference type="Pfam" id="PF14844">
    <property type="entry name" value="PH_BEACH"/>
    <property type="match status" value="1"/>
</dbReference>
<dbReference type="InterPro" id="IPR023362">
    <property type="entry name" value="PH-BEACH_dom"/>
</dbReference>
<dbReference type="SUPFAM" id="SSF81837">
    <property type="entry name" value="BEACH domain"/>
    <property type="match status" value="1"/>
</dbReference>
<keyword evidence="1 3" id="KW-0853">WD repeat</keyword>
<dbReference type="SMART" id="SM01026">
    <property type="entry name" value="Beach"/>
    <property type="match status" value="1"/>
</dbReference>
<dbReference type="STRING" id="6832.A0A553NF80"/>
<dbReference type="Pfam" id="PF02138">
    <property type="entry name" value="Beach"/>
    <property type="match status" value="1"/>
</dbReference>
<feature type="compositionally biased region" description="Low complexity" evidence="4">
    <location>
        <begin position="489"/>
        <end position="498"/>
    </location>
</feature>
<evidence type="ECO:0000313" key="8">
    <source>
        <dbReference type="Proteomes" id="UP000318571"/>
    </source>
</evidence>
<evidence type="ECO:0000256" key="3">
    <source>
        <dbReference type="PROSITE-ProRule" id="PRU00221"/>
    </source>
</evidence>
<evidence type="ECO:0000259" key="5">
    <source>
        <dbReference type="PROSITE" id="PS50197"/>
    </source>
</evidence>
<sequence>MAFAFSLKSFKQMDISAFINGQSQKSLVVGVKSSCSFHEQPGLALSIGQIASTASGCSNPIELSSLALLNINVINDVTAAFLLLVGPNVSVLTLPKNERPMLLIRHTLSHFPSLSSKLVDLNWTLMADEVSKRLIFTFSALQPNEAMVFPPKQEEKQSFLSSLYGKQDNQVSTAPTVPLKLKSQEVLSDGLESEIVMRNWQFSEVILEEGGTITLALIVARLVELKAKESSIALALDVLLTVVNSSVECMSDFLHHGGRQLLSRILEESQGLLGIKSVSVILNHACTNKILDVKSSGQVSVLKHSNPILCHNFLIDILISQWKLLKTRVEPKTPDSMSILEFILHSLLALVSESQAPSMQQPDELVSPSSLIQDLSGHLNNHETKNLWSAFNVEVLRQFNIVETIMRKIHEDLNFGPPGGDNHSIRVADILIKMYAAILGSPMQLKILHDMMINAVLLHDPNLTYVSHSKSGLLVSILGTSLTSEKTSRASSLTLASSNCSNTPTSEDERRENTPPASNNISQTSVQGDDKLDESSMLNAFLVSNSEEGGSGPHLNPLEHAGPWGAESPSSEAAQEDQTRPKNLRDALIEGLLQELLLGFRTVDDRHMKKVLSDTFLPEYFLVLMNSPIANIRVLCLKMLSLYLKKSAWFEDFQPTWTKIHGYDLLAYQLQKFEPTNRLIDAYLTMVHRSMSFRLEDQVELANRDISHISAEILRPAMVLLPQTVTNIPLAHGFILHLHEVFSRSRELLIAHQQLGLFLSVGKSLANLAHSDQKKSDIYDQDTRDIVFNDLQDFLRLVVLRFVGFHGKENFTIIEDLLQSLAFLCRDEYLVHGPCSVGTKAIRTAFCVVVEESISELETKLQQFGRRSHSPGRNRGIGSSNLYGAFQPWEEMTYMFMRTMRTAASTTLSDSSLDLTRAANELNNEHGKPATHSELSNRRHRIIDHTVEFVLAIEPKSDESLDYAPMESDFLLSLLGLLIREIKNITESCKNFTSSSPKREQQTPFRLFLRLLNFMVSPRFPIHSRLKAIKIVASDVVRKETLEKIFQVIPPLTQVLGVFMQDIKIHHDSELDDDEKLAFFPLYLVFERLGLFKKRQATEDLSGAIKNELDEIYFQESRTRQFYYEGNQECLQSVKKNFAKRTEKTNQSAIQVTKVVTKIQDHARKAVISQMKADMAQAIKNRQTCERIIDRFTHEKAIWHFKEKYPQSWFLSEVEGSQRMRIRLERKFSNIDAKLYLEEHRSKAKRDLEGQDDVHPFPFGFLTRYKSNMSSILVENLNSDDQIRFTEKVVLVVPEEEVQGEILLSQSHLYFVERDPESGTDQKELQRLRSFSWNMDRLREIHLRWYQLNDNGVELFFASNRTRFFVFGNKKTRSQFIRCLGECLPKLSELPDPEEIMKLWQDGTITNFDYLMQLNKLAGRTFNDLMQYPVYPFILSDYTSESLDLTNPAIYRDLRKPISIQNPEKQERFENNYEATKGTQLGPYHYGSHYSNSGIVLHFLIRVPPFTSMFLKYQDGHFDIPDRSFHDLRNTWNLASSDSSTDVKELIPDLFTLPELFSNLEGLDMGQKQTGDLVRDVILPPWAKNNPRLFIKLHRQAIESKIVRESISHWIDLVFGYKQRGTAAMESINVFYPATYYGFDLDSIKDPVERIARATMIKTYGQTPKQLFKQPHPLTTIEWSKRNQINNNNIASRTVPQVMDHIKGVRWGSYVGSPSQSSPRIESRSIKNGVVSKLVISNSNEIFGLSDHAALLIKYSNEGSFVPYVPSLLLGAALVQADPNEGHLRAKIKRTAPAEIVKHFPRSDTITQLASDPSSGQIWVAFKSGKIVAISYEFNHATLQLSLHKQSSTLYGHRSEVTTLELCSDFGYLLSGSTDHTCLLWDKEDSHLIRALELSGSVQVTATSKTSGDLAVSCSFPSSSTTSPTSAIMDSDGRPNSCELSLYTINGVLVASEAVEPPITALGFSSCPEGVSVNALASGHLNGNVRLWSSWDLSPLTDIPTAQTSPITALAFNLCNQNLFVATQEREVIIYEKSHPNSSHPKAAYVHLTSLY</sequence>
<dbReference type="OMA" id="PEFLCNQ"/>
<dbReference type="SUPFAM" id="SSF50729">
    <property type="entry name" value="PH domain-like"/>
    <property type="match status" value="1"/>
</dbReference>
<dbReference type="InterPro" id="IPR050865">
    <property type="entry name" value="BEACH_Domain"/>
</dbReference>
<feature type="region of interest" description="Disordered" evidence="4">
    <location>
        <begin position="546"/>
        <end position="581"/>
    </location>
</feature>
<dbReference type="PROSITE" id="PS50197">
    <property type="entry name" value="BEACH"/>
    <property type="match status" value="1"/>
</dbReference>
<evidence type="ECO:0000256" key="1">
    <source>
        <dbReference type="ARBA" id="ARBA00022574"/>
    </source>
</evidence>
<dbReference type="Proteomes" id="UP000318571">
    <property type="component" value="Chromosome 10"/>
</dbReference>
<dbReference type="InterPro" id="IPR000409">
    <property type="entry name" value="BEACH_dom"/>
</dbReference>
<dbReference type="EMBL" id="VCGU01000458">
    <property type="protein sequence ID" value="TRY64090.1"/>
    <property type="molecule type" value="Genomic_DNA"/>
</dbReference>
<dbReference type="CDD" id="cd06071">
    <property type="entry name" value="Beach"/>
    <property type="match status" value="1"/>
</dbReference>
<evidence type="ECO:0000313" key="7">
    <source>
        <dbReference type="EMBL" id="TRY64090.1"/>
    </source>
</evidence>
<dbReference type="PROSITE" id="PS50082">
    <property type="entry name" value="WD_REPEATS_2"/>
    <property type="match status" value="1"/>
</dbReference>
<dbReference type="Gene3D" id="1.10.1540.10">
    <property type="entry name" value="BEACH domain"/>
    <property type="match status" value="1"/>
</dbReference>
<organism evidence="7 8">
    <name type="scientific">Tigriopus californicus</name>
    <name type="common">Marine copepod</name>
    <dbReference type="NCBI Taxonomy" id="6832"/>
    <lineage>
        <taxon>Eukaryota</taxon>
        <taxon>Metazoa</taxon>
        <taxon>Ecdysozoa</taxon>
        <taxon>Arthropoda</taxon>
        <taxon>Crustacea</taxon>
        <taxon>Multicrustacea</taxon>
        <taxon>Hexanauplia</taxon>
        <taxon>Copepoda</taxon>
        <taxon>Harpacticoida</taxon>
        <taxon>Harpacticidae</taxon>
        <taxon>Tigriopus</taxon>
    </lineage>
</organism>
<dbReference type="InterPro" id="IPR011993">
    <property type="entry name" value="PH-like_dom_sf"/>
</dbReference>
<dbReference type="Gene3D" id="2.30.29.30">
    <property type="entry name" value="Pleckstrin-homology domain (PH domain)/Phosphotyrosine-binding domain (PTB)"/>
    <property type="match status" value="1"/>
</dbReference>
<feature type="repeat" description="WD" evidence="3">
    <location>
        <begin position="1850"/>
        <end position="1891"/>
    </location>
</feature>